<dbReference type="EMBL" id="LR862136">
    <property type="protein sequence ID" value="CAD1842365.1"/>
    <property type="molecule type" value="Genomic_DNA"/>
</dbReference>
<gene>
    <name evidence="2" type="ORF">CB5_LOCUS25576</name>
</gene>
<dbReference type="AlphaFoldDB" id="A0A6V7QHQ7"/>
<organism evidence="2">
    <name type="scientific">Ananas comosus var. bracteatus</name>
    <name type="common">red pineapple</name>
    <dbReference type="NCBI Taxonomy" id="296719"/>
    <lineage>
        <taxon>Eukaryota</taxon>
        <taxon>Viridiplantae</taxon>
        <taxon>Streptophyta</taxon>
        <taxon>Embryophyta</taxon>
        <taxon>Tracheophyta</taxon>
        <taxon>Spermatophyta</taxon>
        <taxon>Magnoliopsida</taxon>
        <taxon>Liliopsida</taxon>
        <taxon>Poales</taxon>
        <taxon>Bromeliaceae</taxon>
        <taxon>Bromelioideae</taxon>
        <taxon>Ananas</taxon>
    </lineage>
</organism>
<dbReference type="InterPro" id="IPR021109">
    <property type="entry name" value="Peptidase_aspartic_dom_sf"/>
</dbReference>
<reference evidence="2" key="1">
    <citation type="submission" date="2020-07" db="EMBL/GenBank/DDBJ databases">
        <authorList>
            <person name="Lin J."/>
        </authorList>
    </citation>
    <scope>NUCLEOTIDE SEQUENCE</scope>
</reference>
<accession>A0A6V7QHQ7</accession>
<evidence type="ECO:0000313" key="2">
    <source>
        <dbReference type="EMBL" id="CAD1842365.1"/>
    </source>
</evidence>
<name>A0A6V7QHQ7_ANACO</name>
<feature type="compositionally biased region" description="Polar residues" evidence="1">
    <location>
        <begin position="10"/>
        <end position="22"/>
    </location>
</feature>
<dbReference type="Pfam" id="PF13650">
    <property type="entry name" value="Asp_protease_2"/>
    <property type="match status" value="1"/>
</dbReference>
<protein>
    <submittedName>
        <fullName evidence="2">Uncharacterized protein</fullName>
    </submittedName>
</protein>
<evidence type="ECO:0000256" key="1">
    <source>
        <dbReference type="SAM" id="MobiDB-lite"/>
    </source>
</evidence>
<dbReference type="CDD" id="cd00303">
    <property type="entry name" value="retropepsin_like"/>
    <property type="match status" value="1"/>
</dbReference>
<feature type="region of interest" description="Disordered" evidence="1">
    <location>
        <begin position="113"/>
        <end position="137"/>
    </location>
</feature>
<dbReference type="Gene3D" id="2.40.70.10">
    <property type="entry name" value="Acid Proteases"/>
    <property type="match status" value="1"/>
</dbReference>
<feature type="region of interest" description="Disordered" evidence="1">
    <location>
        <begin position="1"/>
        <end position="42"/>
    </location>
</feature>
<sequence length="222" mass="24242">MGRSKAPVVETSTVAQPSTTQHVAPADNEGQGESDRHRSNQERLVDLEAQLNRLDKKVTKVAAHEERVTMLEVTLAQLVEQVAELQDNTKEAVHHLKKQTIELGPHFVRSCPQRKSLNAMQTKDPESDEEEEAAETGSIRVGALRTTRAMVDTGATHNFIATGEAERLGITLSKDGSHESSKLEDPTIAGLAKEVPVSIGSWTGKANFTSVPLDDFQVILEM</sequence>
<feature type="compositionally biased region" description="Basic and acidic residues" evidence="1">
    <location>
        <begin position="33"/>
        <end position="42"/>
    </location>
</feature>
<proteinExistence type="predicted"/>